<gene>
    <name evidence="13" type="primary">LOC106163428</name>
</gene>
<dbReference type="KEGG" id="lak:106163428"/>
<dbReference type="PIRSF" id="PIRSF001191">
    <property type="entry name" value="Peptidase_M10A_matrix"/>
    <property type="match status" value="1"/>
</dbReference>
<evidence type="ECO:0000313" key="13">
    <source>
        <dbReference type="RefSeq" id="XP_023930405.1"/>
    </source>
</evidence>
<dbReference type="SUPFAM" id="SSF50923">
    <property type="entry name" value="Hemopexin-like domain"/>
    <property type="match status" value="1"/>
</dbReference>
<evidence type="ECO:0000313" key="12">
    <source>
        <dbReference type="Proteomes" id="UP000085678"/>
    </source>
</evidence>
<evidence type="ECO:0000256" key="5">
    <source>
        <dbReference type="ARBA" id="ARBA00023049"/>
    </source>
</evidence>
<dbReference type="InterPro" id="IPR021190">
    <property type="entry name" value="Pept_M10A"/>
</dbReference>
<feature type="binding site" evidence="8">
    <location>
        <position position="3"/>
    </location>
    <ligand>
        <name>Ca(2+)</name>
        <dbReference type="ChEBI" id="CHEBI:29108"/>
        <label>3</label>
    </ligand>
</feature>
<feature type="binding site" evidence="8">
    <location>
        <position position="20"/>
    </location>
    <ligand>
        <name>Ca(2+)</name>
        <dbReference type="ChEBI" id="CHEBI:29108"/>
        <label>2</label>
    </ligand>
</feature>
<name>A0A2R2MJL8_LINAN</name>
<dbReference type="Pfam" id="PF00045">
    <property type="entry name" value="Hemopexin"/>
    <property type="match status" value="1"/>
</dbReference>
<evidence type="ECO:0000256" key="7">
    <source>
        <dbReference type="PIRSR" id="PIRSR001191-2"/>
    </source>
</evidence>
<feature type="binding site" evidence="8">
    <location>
        <position position="170"/>
    </location>
    <ligand>
        <name>Ca(2+)</name>
        <dbReference type="ChEBI" id="CHEBI:29108"/>
        <label>5</label>
    </ligand>
</feature>
<dbReference type="AlphaFoldDB" id="A0A2R2MJL8"/>
<dbReference type="InterPro" id="IPR036375">
    <property type="entry name" value="Hemopexin-like_dom_sf"/>
</dbReference>
<evidence type="ECO:0000256" key="10">
    <source>
        <dbReference type="SAM" id="MobiDB-lite"/>
    </source>
</evidence>
<dbReference type="GO" id="GO:0030574">
    <property type="term" value="P:collagen catabolic process"/>
    <property type="evidence" value="ECO:0007669"/>
    <property type="project" value="TreeGrafter"/>
</dbReference>
<dbReference type="InterPro" id="IPR001818">
    <property type="entry name" value="Pept_M10_metallopeptidase"/>
</dbReference>
<dbReference type="STRING" id="7574.A0A2R2MJL8"/>
<feature type="binding site" evidence="8">
    <location>
        <position position="29"/>
    </location>
    <ligand>
        <name>Ca(2+)</name>
        <dbReference type="ChEBI" id="CHEBI:29108"/>
        <label>3</label>
    </ligand>
</feature>
<feature type="binding site" evidence="8">
    <location>
        <position position="272"/>
    </location>
    <ligand>
        <name>Ca(2+)</name>
        <dbReference type="ChEBI" id="CHEBI:29108"/>
        <label>4</label>
    </ligand>
</feature>
<dbReference type="GO" id="GO:0006508">
    <property type="term" value="P:proteolysis"/>
    <property type="evidence" value="ECO:0007669"/>
    <property type="project" value="UniProtKB-KW"/>
</dbReference>
<proteinExistence type="predicted"/>
<dbReference type="GO" id="GO:0004222">
    <property type="term" value="F:metalloendopeptidase activity"/>
    <property type="evidence" value="ECO:0007669"/>
    <property type="project" value="InterPro"/>
</dbReference>
<dbReference type="Pfam" id="PF00413">
    <property type="entry name" value="Peptidase_M10"/>
    <property type="match status" value="1"/>
</dbReference>
<feature type="binding site" evidence="7">
    <location>
        <position position="50"/>
    </location>
    <ligand>
        <name>Zn(2+)</name>
        <dbReference type="ChEBI" id="CHEBI:29105"/>
        <label>2</label>
        <note>catalytic</note>
    </ligand>
</feature>
<evidence type="ECO:0000256" key="8">
    <source>
        <dbReference type="PIRSR" id="PIRSR621190-2"/>
    </source>
</evidence>
<feature type="binding site" evidence="8">
    <location>
        <position position="32"/>
    </location>
    <ligand>
        <name>Ca(2+)</name>
        <dbReference type="ChEBI" id="CHEBI:29108"/>
        <label>1</label>
    </ligand>
</feature>
<evidence type="ECO:0000259" key="11">
    <source>
        <dbReference type="Pfam" id="PF00413"/>
    </source>
</evidence>
<feature type="binding site" evidence="8">
    <location>
        <position position="119"/>
    </location>
    <ligand>
        <name>Ca(2+)</name>
        <dbReference type="ChEBI" id="CHEBI:29108"/>
        <label>4</label>
    </ligand>
</feature>
<accession>A0A2R2MJL8</accession>
<keyword evidence="12" id="KW-1185">Reference proteome</keyword>
<feature type="binding site" evidence="8">
    <location>
        <position position="68"/>
    </location>
    <ligand>
        <name>Zn(2+)</name>
        <dbReference type="ChEBI" id="CHEBI:29105"/>
        <label>2</label>
        <note>catalytic</note>
    </ligand>
</feature>
<feature type="repeat" description="Hemopexin" evidence="9">
    <location>
        <begin position="165"/>
        <end position="212"/>
    </location>
</feature>
<comment type="cofactor">
    <cofactor evidence="8">
        <name>Ca(2+)</name>
        <dbReference type="ChEBI" id="CHEBI:29108"/>
    </cofactor>
    <text evidence="8">Can bind about 5 Ca(2+) ions per subunit.</text>
</comment>
<dbReference type="OrthoDB" id="406838at2759"/>
<dbReference type="SMART" id="SM00120">
    <property type="entry name" value="HX"/>
    <property type="match status" value="4"/>
</dbReference>
<evidence type="ECO:0000256" key="3">
    <source>
        <dbReference type="ARBA" id="ARBA00022801"/>
    </source>
</evidence>
<organism evidence="12 13">
    <name type="scientific">Lingula anatina</name>
    <name type="common">Brachiopod</name>
    <name type="synonym">Lingula unguis</name>
    <dbReference type="NCBI Taxonomy" id="7574"/>
    <lineage>
        <taxon>Eukaryota</taxon>
        <taxon>Metazoa</taxon>
        <taxon>Spiralia</taxon>
        <taxon>Lophotrochozoa</taxon>
        <taxon>Brachiopoda</taxon>
        <taxon>Linguliformea</taxon>
        <taxon>Lingulata</taxon>
        <taxon>Lingulida</taxon>
        <taxon>Linguloidea</taxon>
        <taxon>Lingulidae</taxon>
        <taxon>Lingula</taxon>
    </lineage>
</organism>
<keyword evidence="4 7" id="KW-0862">Zinc</keyword>
<evidence type="ECO:0000256" key="4">
    <source>
        <dbReference type="ARBA" id="ARBA00022833"/>
    </source>
</evidence>
<dbReference type="PROSITE" id="PS51642">
    <property type="entry name" value="HEMOPEXIN_2"/>
    <property type="match status" value="3"/>
</dbReference>
<comment type="cofactor">
    <cofactor evidence="8">
        <name>Zn(2+)</name>
        <dbReference type="ChEBI" id="CHEBI:29105"/>
    </cofactor>
    <text evidence="8">Binds 2 Zn(2+) ions per subunit.</text>
</comment>
<feature type="binding site" evidence="8">
    <location>
        <position position="32"/>
    </location>
    <ligand>
        <name>Ca(2+)</name>
        <dbReference type="ChEBI" id="CHEBI:29108"/>
        <label>3</label>
    </ligand>
</feature>
<feature type="binding site" evidence="8">
    <location>
        <position position="4"/>
    </location>
    <ligand>
        <name>Ca(2+)</name>
        <dbReference type="ChEBI" id="CHEBI:29108"/>
        <label>3</label>
    </ligand>
</feature>
<feature type="active site" evidence="6">
    <location>
        <position position="51"/>
    </location>
</feature>
<feature type="binding site" evidence="8">
    <location>
        <position position="220"/>
    </location>
    <ligand>
        <name>Ca(2+)</name>
        <dbReference type="ChEBI" id="CHEBI:29108"/>
        <label>5</label>
    </ligand>
</feature>
<dbReference type="InterPro" id="IPR018487">
    <property type="entry name" value="Hemopexin-like_repeat"/>
</dbReference>
<keyword evidence="3" id="KW-0378">Hydrolase</keyword>
<feature type="domain" description="Peptidase M10 metallopeptidase" evidence="11">
    <location>
        <begin position="2"/>
        <end position="75"/>
    </location>
</feature>
<sequence>MFDGAGGTVAKAMFDLTGQGGECGTIYIDEGELWTKQSPRGLDLYTVMVHEIGHLIGLTHSADPDSIMWPWFDTKTTLEDLKARRRQKLDVVIDSDRRHPAASVKQMAARQHTASAQRDEVAAQPENDVQNTESHKWTENNSVLQTNILNVGRGPELLNGVTVCPSAIDAITVAANGKTYAFKDGNVYMLNKSTFGIEDGFPSPIASVFGDNAPGRVDAAVTLYYYGVPFTYLFQDRQYWRYREGFHGEIYADKGYPRSIVQGWALHIPHLDAVVEWERKSFLLFFQGDNIYGHDGKDPIEKGKPRHMNDFPQFRALPKQRLRAAMRWDNHRTYFFYEDKYYVWSRAVYGQARMAGPFSIEYDFFNCQVPLIGSGAIN</sequence>
<dbReference type="PANTHER" id="PTHR10201:SF323">
    <property type="entry name" value="MATRIX METALLOPROTEINASE-21"/>
    <property type="match status" value="1"/>
</dbReference>
<keyword evidence="5" id="KW-0482">Metalloprotease</keyword>
<evidence type="ECO:0000256" key="1">
    <source>
        <dbReference type="ARBA" id="ARBA00022670"/>
    </source>
</evidence>
<dbReference type="SUPFAM" id="SSF55486">
    <property type="entry name" value="Metalloproteases ('zincins'), catalytic domain"/>
    <property type="match status" value="1"/>
</dbReference>
<keyword evidence="1" id="KW-0645">Protease</keyword>
<dbReference type="GO" id="GO:0008270">
    <property type="term" value="F:zinc ion binding"/>
    <property type="evidence" value="ECO:0007669"/>
    <property type="project" value="InterPro"/>
</dbReference>
<evidence type="ECO:0000256" key="9">
    <source>
        <dbReference type="PROSITE-ProRule" id="PRU01011"/>
    </source>
</evidence>
<dbReference type="GO" id="GO:0030198">
    <property type="term" value="P:extracellular matrix organization"/>
    <property type="evidence" value="ECO:0007669"/>
    <property type="project" value="TreeGrafter"/>
</dbReference>
<keyword evidence="8" id="KW-0106">Calcium</keyword>
<dbReference type="GeneID" id="106163428"/>
<feature type="binding site" evidence="7">
    <location>
        <position position="54"/>
    </location>
    <ligand>
        <name>Zn(2+)</name>
        <dbReference type="ChEBI" id="CHEBI:29105"/>
        <label>2</label>
        <note>catalytic</note>
    </ligand>
</feature>
<feature type="region of interest" description="Disordered" evidence="10">
    <location>
        <begin position="111"/>
        <end position="136"/>
    </location>
</feature>
<feature type="repeat" description="Hemopexin" evidence="9">
    <location>
        <begin position="319"/>
        <end position="367"/>
    </location>
</feature>
<dbReference type="Gene3D" id="2.110.10.10">
    <property type="entry name" value="Hemopexin-like domain"/>
    <property type="match status" value="1"/>
</dbReference>
<evidence type="ECO:0000256" key="6">
    <source>
        <dbReference type="PIRSR" id="PIRSR001191-1"/>
    </source>
</evidence>
<feature type="binding site" evidence="8">
    <location>
        <position position="274"/>
    </location>
    <ligand>
        <name>Ca(2+)</name>
        <dbReference type="ChEBI" id="CHEBI:29108"/>
        <label>5</label>
    </ligand>
</feature>
<dbReference type="RefSeq" id="XP_023930405.1">
    <property type="nucleotide sequence ID" value="XM_024074637.1"/>
</dbReference>
<evidence type="ECO:0000256" key="2">
    <source>
        <dbReference type="ARBA" id="ARBA00022723"/>
    </source>
</evidence>
<dbReference type="Gene3D" id="3.40.390.10">
    <property type="entry name" value="Collagenase (Catalytic Domain)"/>
    <property type="match status" value="1"/>
</dbReference>
<feature type="repeat" description="Hemopexin" evidence="9">
    <location>
        <begin position="214"/>
        <end position="267"/>
    </location>
</feature>
<reference evidence="13" key="1">
    <citation type="submission" date="2025-08" db="UniProtKB">
        <authorList>
            <consortium name="RefSeq"/>
        </authorList>
    </citation>
    <scope>IDENTIFICATION</scope>
    <source>
        <tissue evidence="13">Gonads</tissue>
    </source>
</reference>
<dbReference type="InterPro" id="IPR024079">
    <property type="entry name" value="MetalloPept_cat_dom_sf"/>
</dbReference>
<dbReference type="GO" id="GO:0031012">
    <property type="term" value="C:extracellular matrix"/>
    <property type="evidence" value="ECO:0007669"/>
    <property type="project" value="InterPro"/>
</dbReference>
<feature type="binding site" evidence="7">
    <location>
        <position position="60"/>
    </location>
    <ligand>
        <name>Zn(2+)</name>
        <dbReference type="ChEBI" id="CHEBI:29105"/>
        <label>2</label>
        <note>catalytic</note>
    </ligand>
</feature>
<dbReference type="Proteomes" id="UP000085678">
    <property type="component" value="Unplaced"/>
</dbReference>
<keyword evidence="2 7" id="KW-0479">Metal-binding</keyword>
<protein>
    <submittedName>
        <fullName evidence="13">Matrix metalloproteinase-24-like</fullName>
    </submittedName>
</protein>
<dbReference type="PANTHER" id="PTHR10201">
    <property type="entry name" value="MATRIX METALLOPROTEINASE"/>
    <property type="match status" value="1"/>
</dbReference>
<dbReference type="InParanoid" id="A0A2R2MJL8"/>